<feature type="domain" description="Aminotransferase class I/classII large" evidence="7">
    <location>
        <begin position="40"/>
        <end position="400"/>
    </location>
</feature>
<comment type="cofactor">
    <cofactor evidence="1 6">
        <name>pyridoxal 5'-phosphate</name>
        <dbReference type="ChEBI" id="CHEBI:597326"/>
    </cofactor>
</comment>
<name>A0A7J5BQM5_9MICO</name>
<dbReference type="Proteomes" id="UP000467240">
    <property type="component" value="Unassembled WGS sequence"/>
</dbReference>
<evidence type="ECO:0000256" key="4">
    <source>
        <dbReference type="ARBA" id="ARBA00022679"/>
    </source>
</evidence>
<dbReference type="EMBL" id="WBJZ01000012">
    <property type="protein sequence ID" value="KAB1656324.1"/>
    <property type="molecule type" value="Genomic_DNA"/>
</dbReference>
<evidence type="ECO:0000256" key="3">
    <source>
        <dbReference type="ARBA" id="ARBA00022576"/>
    </source>
</evidence>
<dbReference type="InterPro" id="IPR015421">
    <property type="entry name" value="PyrdxlP-dep_Trfase_major"/>
</dbReference>
<dbReference type="EC" id="2.6.1.-" evidence="6"/>
<reference evidence="8 9" key="1">
    <citation type="submission" date="2019-09" db="EMBL/GenBank/DDBJ databases">
        <title>Phylogeny of genus Pseudoclavibacter and closely related genus.</title>
        <authorList>
            <person name="Li Y."/>
        </authorList>
    </citation>
    <scope>NUCLEOTIDE SEQUENCE [LARGE SCALE GENOMIC DNA]</scope>
    <source>
        <strain evidence="8 9">DSM 23821</strain>
    </source>
</reference>
<keyword evidence="9" id="KW-1185">Reference proteome</keyword>
<evidence type="ECO:0000313" key="9">
    <source>
        <dbReference type="Proteomes" id="UP000467240"/>
    </source>
</evidence>
<dbReference type="GO" id="GO:0006520">
    <property type="term" value="P:amino acid metabolic process"/>
    <property type="evidence" value="ECO:0007669"/>
    <property type="project" value="InterPro"/>
</dbReference>
<dbReference type="GO" id="GO:0008483">
    <property type="term" value="F:transaminase activity"/>
    <property type="evidence" value="ECO:0007669"/>
    <property type="project" value="UniProtKB-KW"/>
</dbReference>
<proteinExistence type="inferred from homology"/>
<accession>A0A7J5BQM5</accession>
<evidence type="ECO:0000313" key="8">
    <source>
        <dbReference type="EMBL" id="KAB1656324.1"/>
    </source>
</evidence>
<dbReference type="InterPro" id="IPR015422">
    <property type="entry name" value="PyrdxlP-dep_Trfase_small"/>
</dbReference>
<dbReference type="InterPro" id="IPR004839">
    <property type="entry name" value="Aminotransferase_I/II_large"/>
</dbReference>
<evidence type="ECO:0000256" key="5">
    <source>
        <dbReference type="ARBA" id="ARBA00022898"/>
    </source>
</evidence>
<evidence type="ECO:0000259" key="7">
    <source>
        <dbReference type="Pfam" id="PF00155"/>
    </source>
</evidence>
<dbReference type="AlphaFoldDB" id="A0A7J5BQM5"/>
<dbReference type="Gene3D" id="3.90.1150.10">
    <property type="entry name" value="Aspartate Aminotransferase, domain 1"/>
    <property type="match status" value="1"/>
</dbReference>
<dbReference type="InterPro" id="IPR004838">
    <property type="entry name" value="NHTrfase_class1_PyrdxlP-BS"/>
</dbReference>
<protein>
    <recommendedName>
        <fullName evidence="6">Aminotransferase</fullName>
        <ecNumber evidence="6">2.6.1.-</ecNumber>
    </recommendedName>
</protein>
<evidence type="ECO:0000256" key="1">
    <source>
        <dbReference type="ARBA" id="ARBA00001933"/>
    </source>
</evidence>
<keyword evidence="3 6" id="KW-0032">Aminotransferase</keyword>
<evidence type="ECO:0000256" key="2">
    <source>
        <dbReference type="ARBA" id="ARBA00007441"/>
    </source>
</evidence>
<dbReference type="Pfam" id="PF00155">
    <property type="entry name" value="Aminotran_1_2"/>
    <property type="match status" value="1"/>
</dbReference>
<gene>
    <name evidence="8" type="ORF">F8O01_10675</name>
</gene>
<dbReference type="RefSeq" id="WP_158040850.1">
    <property type="nucleotide sequence ID" value="NZ_JACCFV010000001.1"/>
</dbReference>
<dbReference type="PANTHER" id="PTHR46383:SF1">
    <property type="entry name" value="ASPARTATE AMINOTRANSFERASE"/>
    <property type="match status" value="1"/>
</dbReference>
<dbReference type="FunFam" id="3.40.640.10:FF:000033">
    <property type="entry name" value="Aspartate aminotransferase"/>
    <property type="match status" value="1"/>
</dbReference>
<dbReference type="PANTHER" id="PTHR46383">
    <property type="entry name" value="ASPARTATE AMINOTRANSFERASE"/>
    <property type="match status" value="1"/>
</dbReference>
<comment type="caution">
    <text evidence="8">The sequence shown here is derived from an EMBL/GenBank/DDBJ whole genome shotgun (WGS) entry which is preliminary data.</text>
</comment>
<organism evidence="8 9">
    <name type="scientific">Pseudoclavibacter chungangensis</name>
    <dbReference type="NCBI Taxonomy" id="587635"/>
    <lineage>
        <taxon>Bacteria</taxon>
        <taxon>Bacillati</taxon>
        <taxon>Actinomycetota</taxon>
        <taxon>Actinomycetes</taxon>
        <taxon>Micrococcales</taxon>
        <taxon>Microbacteriaceae</taxon>
        <taxon>Pseudoclavibacter</taxon>
    </lineage>
</organism>
<keyword evidence="4 6" id="KW-0808">Transferase</keyword>
<dbReference type="GO" id="GO:0030170">
    <property type="term" value="F:pyridoxal phosphate binding"/>
    <property type="evidence" value="ECO:0007669"/>
    <property type="project" value="InterPro"/>
</dbReference>
<dbReference type="OrthoDB" id="9763453at2"/>
<keyword evidence="5" id="KW-0663">Pyridoxal phosphate</keyword>
<sequence>MSGVTNTAAFRPSARVARIRESPSTLAANRVRELRAAGTPIIDLTIGEPDFDTPRNVKDAGIAAIEAGRTKYTAVNGTPELRAAIRARMLRASGIEFDDASIAVGGGGKQVIYMAFAATLDPGDEVIVPSPYWVSYPDMVLANDGTPVIVDTAEATGFKLTPEALRAAITPRTRWVVVNAPGNPTGAVYTRAEIEGLVEVLEAFPDVWVLADEIYDEIGFTGRPFVPFVAAAGRVRDRVLTVNGVSKSYAMTGWRLGYGVGAPGLVRAINILQSQSSSCPSSVSQAAAVVALTGDQSFITESVARYRSRRDLAVDRFGEIDGLRPIVPDGGFYVFVDCSGLIGRRTAGGTVLTSDQDVTMWLLDEARVAVIQGAAYGSDAFFRTSIATSEEQIEAGARAIAEAVATLA</sequence>
<evidence type="ECO:0000256" key="6">
    <source>
        <dbReference type="RuleBase" id="RU000481"/>
    </source>
</evidence>
<dbReference type="SUPFAM" id="SSF53383">
    <property type="entry name" value="PLP-dependent transferases"/>
    <property type="match status" value="1"/>
</dbReference>
<dbReference type="PROSITE" id="PS00105">
    <property type="entry name" value="AA_TRANSFER_CLASS_1"/>
    <property type="match status" value="1"/>
</dbReference>
<dbReference type="CDD" id="cd00609">
    <property type="entry name" value="AAT_like"/>
    <property type="match status" value="1"/>
</dbReference>
<dbReference type="Gene3D" id="3.40.640.10">
    <property type="entry name" value="Type I PLP-dependent aspartate aminotransferase-like (Major domain)"/>
    <property type="match status" value="1"/>
</dbReference>
<dbReference type="InterPro" id="IPR050596">
    <property type="entry name" value="AspAT/PAT-like"/>
</dbReference>
<comment type="similarity">
    <text evidence="2 6">Belongs to the class-I pyridoxal-phosphate-dependent aminotransferase family.</text>
</comment>
<dbReference type="InterPro" id="IPR015424">
    <property type="entry name" value="PyrdxlP-dep_Trfase"/>
</dbReference>